<evidence type="ECO:0000313" key="1">
    <source>
        <dbReference type="EMBL" id="KMV13948.1"/>
    </source>
</evidence>
<reference evidence="1 2" key="1">
    <citation type="submission" date="2015-06" db="EMBL/GenBank/DDBJ databases">
        <title>Genome sequence of Mycobacterium conceptionense strain MLE.</title>
        <authorList>
            <person name="Greninger A.L."/>
            <person name="Cunningham G."/>
            <person name="Chiu C.Y."/>
            <person name="Miller S."/>
        </authorList>
    </citation>
    <scope>NUCLEOTIDE SEQUENCE [LARGE SCALE GENOMIC DNA]</scope>
    <source>
        <strain evidence="1 2">MLE</strain>
    </source>
</reference>
<dbReference type="OrthoDB" id="9970407at2"/>
<protein>
    <submittedName>
        <fullName evidence="1">Uncharacterized protein</fullName>
    </submittedName>
</protein>
<name>A0A0J8TX28_9MYCO</name>
<sequence length="69" mass="7314">MAKLKVSDTGDGLLEVVEAGTGKWWSVSEPNSLGDRLITTPTLRVVSTDGPLGRRILAAVAEYEARATS</sequence>
<comment type="caution">
    <text evidence="1">The sequence shown here is derived from an EMBL/GenBank/DDBJ whole genome shotgun (WGS) entry which is preliminary data.</text>
</comment>
<evidence type="ECO:0000313" key="2">
    <source>
        <dbReference type="Proteomes" id="UP000037594"/>
    </source>
</evidence>
<dbReference type="PATRIC" id="fig|451644.5.peg.6726"/>
<proteinExistence type="predicted"/>
<gene>
    <name evidence="1" type="ORF">ACT17_32730</name>
</gene>
<dbReference type="RefSeq" id="WP_048896531.1">
    <property type="nucleotide sequence ID" value="NZ_LFOD01000064.1"/>
</dbReference>
<dbReference type="Proteomes" id="UP000037594">
    <property type="component" value="Unassembled WGS sequence"/>
</dbReference>
<dbReference type="EMBL" id="LFOD01000064">
    <property type="protein sequence ID" value="KMV13948.1"/>
    <property type="molecule type" value="Genomic_DNA"/>
</dbReference>
<organism evidence="1 2">
    <name type="scientific">Mycolicibacterium conceptionense</name>
    <dbReference type="NCBI Taxonomy" id="451644"/>
    <lineage>
        <taxon>Bacteria</taxon>
        <taxon>Bacillati</taxon>
        <taxon>Actinomycetota</taxon>
        <taxon>Actinomycetes</taxon>
        <taxon>Mycobacteriales</taxon>
        <taxon>Mycobacteriaceae</taxon>
        <taxon>Mycolicibacterium</taxon>
    </lineage>
</organism>
<accession>A0A0J8TX28</accession>
<dbReference type="AlphaFoldDB" id="A0A0J8TX28"/>